<gene>
    <name evidence="2" type="ORF">J2Z35_002847</name>
</gene>
<keyword evidence="3" id="KW-1185">Reference proteome</keyword>
<evidence type="ECO:0000256" key="1">
    <source>
        <dbReference type="ARBA" id="ARBA00022795"/>
    </source>
</evidence>
<accession>A0ABS4KMJ4</accession>
<keyword evidence="2" id="KW-0969">Cilium</keyword>
<proteinExistence type="predicted"/>
<evidence type="ECO:0000313" key="2">
    <source>
        <dbReference type="EMBL" id="MBP2029009.1"/>
    </source>
</evidence>
<dbReference type="InterPro" id="IPR007809">
    <property type="entry name" value="FlgN-like"/>
</dbReference>
<sequence>MDIYSKILETLRGQLDANKALLDLSKEKSNILRENNTSKLMLLASEEEKLVRKTIELEKERGNLVNALKVNDQSITDLSSLISKTSPVTAENTKKVSQELKEILTELQLQNDLNNKIMEIALEQIEFSKNVLMGASEPQTYGKIKGNYAGEKQAPGKKFFEDKF</sequence>
<keyword evidence="2" id="KW-0282">Flagellum</keyword>
<dbReference type="InterPro" id="IPR036679">
    <property type="entry name" value="FlgN-like_sf"/>
</dbReference>
<dbReference type="Gene3D" id="1.20.58.300">
    <property type="entry name" value="FlgN-like"/>
    <property type="match status" value="1"/>
</dbReference>
<name>A0ABS4KMJ4_9FIRM</name>
<comment type="caution">
    <text evidence="2">The sequence shown here is derived from an EMBL/GenBank/DDBJ whole genome shotgun (WGS) entry which is preliminary data.</text>
</comment>
<organism evidence="2 3">
    <name type="scientific">Acetoanaerobium pronyense</name>
    <dbReference type="NCBI Taxonomy" id="1482736"/>
    <lineage>
        <taxon>Bacteria</taxon>
        <taxon>Bacillati</taxon>
        <taxon>Bacillota</taxon>
        <taxon>Clostridia</taxon>
        <taxon>Peptostreptococcales</taxon>
        <taxon>Filifactoraceae</taxon>
        <taxon>Acetoanaerobium</taxon>
    </lineage>
</organism>
<dbReference type="RefSeq" id="WP_209662064.1">
    <property type="nucleotide sequence ID" value="NZ_JAGGLI010000056.1"/>
</dbReference>
<keyword evidence="1" id="KW-1005">Bacterial flagellum biogenesis</keyword>
<reference evidence="2 3" key="1">
    <citation type="submission" date="2021-03" db="EMBL/GenBank/DDBJ databases">
        <title>Genomic Encyclopedia of Type Strains, Phase IV (KMG-IV): sequencing the most valuable type-strain genomes for metagenomic binning, comparative biology and taxonomic classification.</title>
        <authorList>
            <person name="Goeker M."/>
        </authorList>
    </citation>
    <scope>NUCLEOTIDE SEQUENCE [LARGE SCALE GENOMIC DNA]</scope>
    <source>
        <strain evidence="2 3">DSM 27512</strain>
    </source>
</reference>
<keyword evidence="2" id="KW-0966">Cell projection</keyword>
<evidence type="ECO:0000313" key="3">
    <source>
        <dbReference type="Proteomes" id="UP001314903"/>
    </source>
</evidence>
<dbReference type="EMBL" id="JAGGLI010000056">
    <property type="protein sequence ID" value="MBP2029009.1"/>
    <property type="molecule type" value="Genomic_DNA"/>
</dbReference>
<dbReference type="Pfam" id="PF05130">
    <property type="entry name" value="FlgN"/>
    <property type="match status" value="1"/>
</dbReference>
<dbReference type="SUPFAM" id="SSF140566">
    <property type="entry name" value="FlgN-like"/>
    <property type="match status" value="1"/>
</dbReference>
<protein>
    <submittedName>
        <fullName evidence="2">Flagellar biosynthesis/type III secretory pathway chaperone</fullName>
    </submittedName>
</protein>
<dbReference type="Proteomes" id="UP001314903">
    <property type="component" value="Unassembled WGS sequence"/>
</dbReference>